<dbReference type="Pfam" id="PF01250">
    <property type="entry name" value="Ribosomal_S6"/>
    <property type="match status" value="1"/>
</dbReference>
<comment type="similarity">
    <text evidence="1 6">Belongs to the bacterial ribosomal protein bS6 family.</text>
</comment>
<gene>
    <name evidence="6 7" type="primary">rpsF</name>
    <name evidence="7" type="ORF">GWK41_04460</name>
</gene>
<dbReference type="Gene3D" id="3.30.70.60">
    <property type="match status" value="1"/>
</dbReference>
<dbReference type="EMBL" id="JAACYA010000001">
    <property type="protein sequence ID" value="MBK3332318.1"/>
    <property type="molecule type" value="Genomic_DNA"/>
</dbReference>
<dbReference type="GO" id="GO:0005840">
    <property type="term" value="C:ribosome"/>
    <property type="evidence" value="ECO:0007669"/>
    <property type="project" value="UniProtKB-KW"/>
</dbReference>
<name>A0ABS1GHA8_9AQUI</name>
<dbReference type="InterPro" id="IPR000529">
    <property type="entry name" value="Ribosomal_bS6"/>
</dbReference>
<keyword evidence="3 6" id="KW-0687">Ribonucleoprotein</keyword>
<evidence type="ECO:0000256" key="2">
    <source>
        <dbReference type="ARBA" id="ARBA00022980"/>
    </source>
</evidence>
<dbReference type="RefSeq" id="WP_200673696.1">
    <property type="nucleotide sequence ID" value="NZ_JAACYA010000001.1"/>
</dbReference>
<keyword evidence="6" id="KW-0694">RNA-binding</keyword>
<dbReference type="SUPFAM" id="SSF54995">
    <property type="entry name" value="Ribosomal protein S6"/>
    <property type="match status" value="1"/>
</dbReference>
<dbReference type="InterPro" id="IPR014717">
    <property type="entry name" value="Transl_elong_EF1B/ribsomal_bS6"/>
</dbReference>
<dbReference type="HAMAP" id="MF_00360">
    <property type="entry name" value="Ribosomal_bS6"/>
    <property type="match status" value="1"/>
</dbReference>
<comment type="function">
    <text evidence="4 6">Binds together with bS18 to 16S ribosomal RNA.</text>
</comment>
<dbReference type="InterPro" id="IPR020814">
    <property type="entry name" value="Ribosomal_S6_plastid/chlpt"/>
</dbReference>
<keyword evidence="8" id="KW-1185">Reference proteome</keyword>
<dbReference type="CDD" id="cd00473">
    <property type="entry name" value="bS6"/>
    <property type="match status" value="1"/>
</dbReference>
<evidence type="ECO:0000256" key="3">
    <source>
        <dbReference type="ARBA" id="ARBA00023274"/>
    </source>
</evidence>
<evidence type="ECO:0000256" key="1">
    <source>
        <dbReference type="ARBA" id="ARBA00009512"/>
    </source>
</evidence>
<protein>
    <recommendedName>
        <fullName evidence="5 6">Small ribosomal subunit protein bS6</fullName>
    </recommendedName>
</protein>
<evidence type="ECO:0000256" key="6">
    <source>
        <dbReference type="HAMAP-Rule" id="MF_00360"/>
    </source>
</evidence>
<keyword evidence="2 6" id="KW-0689">Ribosomal protein</keyword>
<dbReference type="PANTHER" id="PTHR21011">
    <property type="entry name" value="MITOCHONDRIAL 28S RIBOSOMAL PROTEIN S6"/>
    <property type="match status" value="1"/>
</dbReference>
<dbReference type="NCBIfam" id="TIGR00166">
    <property type="entry name" value="S6"/>
    <property type="match status" value="1"/>
</dbReference>
<evidence type="ECO:0000313" key="7">
    <source>
        <dbReference type="EMBL" id="MBK3332318.1"/>
    </source>
</evidence>
<reference evidence="7 8" key="1">
    <citation type="journal article" date="2021" name="Syst. Appl. Microbiol.">
        <title>Persephonella atlantica sp. nov.: How to adapt to physico-chemical gradients in high temperature hydrothermal habitats.</title>
        <authorList>
            <person name="Francois D.X."/>
            <person name="Godfroy A."/>
            <person name="Mathien C."/>
            <person name="Aube J."/>
            <person name="Cathalot C."/>
            <person name="Lesongeur F."/>
            <person name="L'Haridon S."/>
            <person name="Philippon X."/>
            <person name="Roussel E.G."/>
        </authorList>
    </citation>
    <scope>NUCLEOTIDE SEQUENCE [LARGE SCALE GENOMIC DNA]</scope>
    <source>
        <strain evidence="7 8">MO1340</strain>
    </source>
</reference>
<accession>A0ABS1GHA8</accession>
<keyword evidence="6" id="KW-0699">rRNA-binding</keyword>
<comment type="caution">
    <text evidence="7">The sequence shown here is derived from an EMBL/GenBank/DDBJ whole genome shotgun (WGS) entry which is preliminary data.</text>
</comment>
<evidence type="ECO:0000313" key="8">
    <source>
        <dbReference type="Proteomes" id="UP000772812"/>
    </source>
</evidence>
<dbReference type="Proteomes" id="UP000772812">
    <property type="component" value="Unassembled WGS sequence"/>
</dbReference>
<proteinExistence type="inferred from homology"/>
<dbReference type="InterPro" id="IPR035980">
    <property type="entry name" value="Ribosomal_bS6_sf"/>
</dbReference>
<evidence type="ECO:0000256" key="5">
    <source>
        <dbReference type="ARBA" id="ARBA00035294"/>
    </source>
</evidence>
<evidence type="ECO:0000256" key="4">
    <source>
        <dbReference type="ARBA" id="ARBA00035104"/>
    </source>
</evidence>
<dbReference type="PANTHER" id="PTHR21011:SF1">
    <property type="entry name" value="SMALL RIBOSOMAL SUBUNIT PROTEIN BS6M"/>
    <property type="match status" value="1"/>
</dbReference>
<organism evidence="7 8">
    <name type="scientific">Persephonella atlantica</name>
    <dbReference type="NCBI Taxonomy" id="2699429"/>
    <lineage>
        <taxon>Bacteria</taxon>
        <taxon>Pseudomonadati</taxon>
        <taxon>Aquificota</taxon>
        <taxon>Aquificia</taxon>
        <taxon>Aquificales</taxon>
        <taxon>Hydrogenothermaceae</taxon>
        <taxon>Persephonella</taxon>
    </lineage>
</organism>
<sequence length="113" mass="13328">MRYYELVFVLKPTLSEEELSSKVESIKNLISSNGGEIFNEEKWGRKELAYPIQKFNSGYYFIINFKTENSELPGKLEYNLRLDEDVIRFLNFKIRPPKQKGEKEKVVEAAEKE</sequence>